<sequence>MALRDTAVSFDLNGLDLGDITVTAMRDTAGTGESTYSLSSSSSTSCMGCSGCGGCSVQNPMTAETY</sequence>
<name>A0ABW0AQK6_9ACTN</name>
<dbReference type="EMBL" id="JBHSKP010000029">
    <property type="protein sequence ID" value="MFC5156063.1"/>
    <property type="molecule type" value="Genomic_DNA"/>
</dbReference>
<accession>A0ABW0AQK6</accession>
<evidence type="ECO:0000313" key="2">
    <source>
        <dbReference type="Proteomes" id="UP001596160"/>
    </source>
</evidence>
<protein>
    <submittedName>
        <fullName evidence="1">Thiazolylpeptide-type bacteriocin</fullName>
    </submittedName>
</protein>
<proteinExistence type="predicted"/>
<dbReference type="Proteomes" id="UP001596160">
    <property type="component" value="Unassembled WGS sequence"/>
</dbReference>
<evidence type="ECO:0000313" key="1">
    <source>
        <dbReference type="EMBL" id="MFC5156063.1"/>
    </source>
</evidence>
<comment type="caution">
    <text evidence="1">The sequence shown here is derived from an EMBL/GenBank/DDBJ whole genome shotgun (WGS) entry which is preliminary data.</text>
</comment>
<reference evidence="2" key="1">
    <citation type="journal article" date="2019" name="Int. J. Syst. Evol. Microbiol.">
        <title>The Global Catalogue of Microorganisms (GCM) 10K type strain sequencing project: providing services to taxonomists for standard genome sequencing and annotation.</title>
        <authorList>
            <consortium name="The Broad Institute Genomics Platform"/>
            <consortium name="The Broad Institute Genome Sequencing Center for Infectious Disease"/>
            <person name="Wu L."/>
            <person name="Ma J."/>
        </authorList>
    </citation>
    <scope>NUCLEOTIDE SEQUENCE [LARGE SCALE GENOMIC DNA]</scope>
    <source>
        <strain evidence="2">PCU 266</strain>
    </source>
</reference>
<dbReference type="NCBIfam" id="NF033400">
    <property type="entry name" value="thiazolyl_B"/>
    <property type="match status" value="1"/>
</dbReference>
<dbReference type="RefSeq" id="WP_344485236.1">
    <property type="nucleotide sequence ID" value="NZ_BAAASB010000028.1"/>
</dbReference>
<dbReference type="Pfam" id="PF19409">
    <property type="entry name" value="Thiopep_pre"/>
    <property type="match status" value="1"/>
</dbReference>
<keyword evidence="2" id="KW-1185">Reference proteome</keyword>
<organism evidence="1 2">
    <name type="scientific">Streptomyces amakusaensis</name>
    <dbReference type="NCBI Taxonomy" id="67271"/>
    <lineage>
        <taxon>Bacteria</taxon>
        <taxon>Bacillati</taxon>
        <taxon>Actinomycetota</taxon>
        <taxon>Actinomycetes</taxon>
        <taxon>Kitasatosporales</taxon>
        <taxon>Streptomycetaceae</taxon>
        <taxon>Streptomyces</taxon>
    </lineage>
</organism>
<gene>
    <name evidence="1" type="ORF">ACFPRH_30575</name>
</gene>